<dbReference type="InterPro" id="IPR011990">
    <property type="entry name" value="TPR-like_helical_dom_sf"/>
</dbReference>
<evidence type="ECO:0000259" key="3">
    <source>
        <dbReference type="Pfam" id="PF03781"/>
    </source>
</evidence>
<dbReference type="InterPro" id="IPR016187">
    <property type="entry name" value="CTDL_fold"/>
</dbReference>
<keyword evidence="5" id="KW-1185">Reference proteome</keyword>
<reference evidence="4 5" key="1">
    <citation type="submission" date="2020-02" db="EMBL/GenBank/DDBJ databases">
        <title>Albibacoteraceae fam. nov., the first described family within the subdivision 4 Verrucomicrobia.</title>
        <authorList>
            <person name="Xi F."/>
        </authorList>
    </citation>
    <scope>NUCLEOTIDE SEQUENCE [LARGE SCALE GENOMIC DNA]</scope>
    <source>
        <strain evidence="4 5">CK1056</strain>
    </source>
</reference>
<dbReference type="SUPFAM" id="SSF48452">
    <property type="entry name" value="TPR-like"/>
    <property type="match status" value="1"/>
</dbReference>
<dbReference type="Proteomes" id="UP000478417">
    <property type="component" value="Unassembled WGS sequence"/>
</dbReference>
<organism evidence="4 5">
    <name type="scientific">Oceanipulchritudo coccoides</name>
    <dbReference type="NCBI Taxonomy" id="2706888"/>
    <lineage>
        <taxon>Bacteria</taxon>
        <taxon>Pseudomonadati</taxon>
        <taxon>Verrucomicrobiota</taxon>
        <taxon>Opitutia</taxon>
        <taxon>Puniceicoccales</taxon>
        <taxon>Oceanipulchritudinaceae</taxon>
        <taxon>Oceanipulchritudo</taxon>
    </lineage>
</organism>
<proteinExistence type="predicted"/>
<name>A0A6B2M1S4_9BACT</name>
<evidence type="ECO:0000313" key="4">
    <source>
        <dbReference type="EMBL" id="NDV62027.1"/>
    </source>
</evidence>
<dbReference type="Gene3D" id="1.25.40.10">
    <property type="entry name" value="Tetratricopeptide repeat domain"/>
    <property type="match status" value="1"/>
</dbReference>
<keyword evidence="2" id="KW-0472">Membrane</keyword>
<comment type="caution">
    <text evidence="4">The sequence shown here is derived from an EMBL/GenBank/DDBJ whole genome shotgun (WGS) entry which is preliminary data.</text>
</comment>
<dbReference type="InterPro" id="IPR005532">
    <property type="entry name" value="SUMF_dom"/>
</dbReference>
<dbReference type="SUPFAM" id="SSF56436">
    <property type="entry name" value="C-type lectin-like"/>
    <property type="match status" value="1"/>
</dbReference>
<dbReference type="InterPro" id="IPR042095">
    <property type="entry name" value="SUMF_sf"/>
</dbReference>
<dbReference type="Gene3D" id="3.90.1580.10">
    <property type="entry name" value="paralog of FGE (formylglycine-generating enzyme)"/>
    <property type="match status" value="1"/>
</dbReference>
<keyword evidence="2" id="KW-0812">Transmembrane</keyword>
<evidence type="ECO:0000256" key="1">
    <source>
        <dbReference type="SAM" id="Coils"/>
    </source>
</evidence>
<feature type="coiled-coil region" evidence="1">
    <location>
        <begin position="148"/>
        <end position="178"/>
    </location>
</feature>
<accession>A0A6B2M1S4</accession>
<dbReference type="EMBL" id="JAAGNX010000002">
    <property type="protein sequence ID" value="NDV62027.1"/>
    <property type="molecule type" value="Genomic_DNA"/>
</dbReference>
<feature type="domain" description="Sulfatase-modifying factor enzyme-like" evidence="3">
    <location>
        <begin position="439"/>
        <end position="556"/>
    </location>
</feature>
<protein>
    <submittedName>
        <fullName evidence="4">SUMF1/EgtB/PvdO family nonheme iron enzyme</fullName>
    </submittedName>
</protein>
<keyword evidence="1" id="KW-0175">Coiled coil</keyword>
<evidence type="ECO:0000256" key="2">
    <source>
        <dbReference type="SAM" id="Phobius"/>
    </source>
</evidence>
<evidence type="ECO:0000313" key="5">
    <source>
        <dbReference type="Proteomes" id="UP000478417"/>
    </source>
</evidence>
<dbReference type="AlphaFoldDB" id="A0A6B2M1S4"/>
<gene>
    <name evidence="4" type="ORF">G0Q06_06175</name>
</gene>
<keyword evidence="2" id="KW-1133">Transmembrane helix</keyword>
<feature type="transmembrane region" description="Helical" evidence="2">
    <location>
        <begin position="21"/>
        <end position="41"/>
    </location>
</feature>
<dbReference type="RefSeq" id="WP_163963563.1">
    <property type="nucleotide sequence ID" value="NZ_JAAGNX010000002.1"/>
</dbReference>
<sequence>MKFLHKYGTRTNEIRRARRELYLRISMVIAVLLFFAGMIIISKFRPRIDEDQVPESALNVGDPFNNPKLIRLRADVEAILNQIDGGPNGMEEMQALERAISLQREVISLRGSEVAPKADLDKLEELLTMYDVDMGRFLMAQSMRLEKEADGKMENREYEEAIQALEKARNLQEEIDQQYPRSTDRNPSRLHRLNNQILSWQTKPLADEADRLKREAFSLVESGRFAEARDSIQKALEKQQELNDSFRSSRSASMARMREFEDAWKLVQVAEEASLVQTMTQEARSALSSEQYTLSIARAEEAEIIQRKIMDRFPELEVANPEILMDISRLKDTAASLPAFKELNALQESVREMLRTRNMEPFKNKVSEWTRATQAFIREFPNSEYAGNLEMEKVAYLHENREDIPGILETVYGNLLPVEGFKDKLLYRTEVPQSLFFQVTKQNPSVKKDPALPVDSVTWEETGDFLNKLSWILAHPVSLPTLEQFKAAIGSMNPEEIRATAWSSENTSREIQLVGTSKPGKNGFYDLAGNVAEWLSGEENNLTGRATAVGGSARDTSTRLATIPEESRSRTERNRFVGFRFVVDFSE</sequence>
<dbReference type="Pfam" id="PF03781">
    <property type="entry name" value="FGE-sulfatase"/>
    <property type="match status" value="1"/>
</dbReference>